<dbReference type="KEGG" id="rsn:RSPO_m01416"/>
<gene>
    <name evidence="2" type="ordered locus">RSPO_m01416</name>
</gene>
<evidence type="ECO:0000313" key="3">
    <source>
        <dbReference type="Proteomes" id="UP000007953"/>
    </source>
</evidence>
<dbReference type="AlphaFoldDB" id="F6GBI5"/>
<reference evidence="2 3" key="1">
    <citation type="journal article" date="2011" name="J. Bacteriol.">
        <title>Complete genome sequence of the plant pathogen Ralstonia solanacearum strain Po82.</title>
        <authorList>
            <person name="Xu J."/>
            <person name="Zheng H.J."/>
            <person name="Liu L."/>
            <person name="Pan Z.C."/>
            <person name="Prior P."/>
            <person name="Tang B."/>
            <person name="Xu J.S."/>
            <person name="Zhang H."/>
            <person name="Tian Q."/>
            <person name="Zhang L.Q."/>
            <person name="Feng J."/>
        </authorList>
    </citation>
    <scope>NUCLEOTIDE SEQUENCE [LARGE SCALE GENOMIC DNA]</scope>
    <source>
        <strain evidence="3">Po82</strain>
    </source>
</reference>
<keyword evidence="2" id="KW-0614">Plasmid</keyword>
<evidence type="ECO:0000313" key="2">
    <source>
        <dbReference type="EMBL" id="AEG72051.1"/>
    </source>
</evidence>
<geneLocation type="plasmid" evidence="3"/>
<feature type="region of interest" description="Disordered" evidence="1">
    <location>
        <begin position="1"/>
        <end position="23"/>
    </location>
</feature>
<protein>
    <submittedName>
        <fullName evidence="2">Conserved hypothethical protein</fullName>
    </submittedName>
</protein>
<name>F6GBI5_RALS8</name>
<dbReference type="HOGENOM" id="CLU_3204359_0_0_4"/>
<proteinExistence type="predicted"/>
<accession>F6GBI5</accession>
<organism evidence="2 3">
    <name type="scientific">Ralstonia solanacearum (strain Po82)</name>
    <dbReference type="NCBI Taxonomy" id="1031711"/>
    <lineage>
        <taxon>Bacteria</taxon>
        <taxon>Pseudomonadati</taxon>
        <taxon>Pseudomonadota</taxon>
        <taxon>Betaproteobacteria</taxon>
        <taxon>Burkholderiales</taxon>
        <taxon>Burkholderiaceae</taxon>
        <taxon>Ralstonia</taxon>
        <taxon>Ralstonia solanacearum species complex</taxon>
    </lineage>
</organism>
<dbReference type="Proteomes" id="UP000007953">
    <property type="component" value="Plasmid megaplasmid"/>
</dbReference>
<sequence length="45" mass="4875">MPTPHRFTKPPTPARRSPPRAGRIETTGVLADPFANLAQEMADAC</sequence>
<dbReference type="EMBL" id="CP002820">
    <property type="protein sequence ID" value="AEG72051.1"/>
    <property type="molecule type" value="Genomic_DNA"/>
</dbReference>
<evidence type="ECO:0000256" key="1">
    <source>
        <dbReference type="SAM" id="MobiDB-lite"/>
    </source>
</evidence>